<dbReference type="AlphaFoldDB" id="T1D7R9"/>
<organism evidence="2">
    <name type="scientific">mine drainage metagenome</name>
    <dbReference type="NCBI Taxonomy" id="410659"/>
    <lineage>
        <taxon>unclassified sequences</taxon>
        <taxon>metagenomes</taxon>
        <taxon>ecological metagenomes</taxon>
    </lineage>
</organism>
<evidence type="ECO:0000313" key="2">
    <source>
        <dbReference type="EMBL" id="EQD77464.1"/>
    </source>
</evidence>
<dbReference type="InterPro" id="IPR029069">
    <property type="entry name" value="HotDog_dom_sf"/>
</dbReference>
<comment type="caution">
    <text evidence="2">The sequence shown here is derived from an EMBL/GenBank/DDBJ whole genome shotgun (WGS) entry which is preliminary data.</text>
</comment>
<dbReference type="PANTHER" id="PTHR43664">
    <property type="entry name" value="MONOAMINE OXIDASE-RELATED"/>
    <property type="match status" value="1"/>
</dbReference>
<accession>T1D7R9</accession>
<reference evidence="2" key="1">
    <citation type="submission" date="2013-08" db="EMBL/GenBank/DDBJ databases">
        <authorList>
            <person name="Mendez C."/>
            <person name="Richter M."/>
            <person name="Ferrer M."/>
            <person name="Sanchez J."/>
        </authorList>
    </citation>
    <scope>NUCLEOTIDE SEQUENCE</scope>
</reference>
<dbReference type="Pfam" id="PF01575">
    <property type="entry name" value="MaoC_dehydratas"/>
    <property type="match status" value="1"/>
</dbReference>
<dbReference type="PANTHER" id="PTHR43664:SF1">
    <property type="entry name" value="BETA-METHYLMALYL-COA DEHYDRATASE"/>
    <property type="match status" value="1"/>
</dbReference>
<dbReference type="SUPFAM" id="SSF54637">
    <property type="entry name" value="Thioesterase/thiol ester dehydrase-isomerase"/>
    <property type="match status" value="1"/>
</dbReference>
<feature type="domain" description="MaoC-like" evidence="1">
    <location>
        <begin position="20"/>
        <end position="126"/>
    </location>
</feature>
<gene>
    <name evidence="2" type="ORF">B1B_01051</name>
</gene>
<name>T1D7R9_9ZZZZ</name>
<protein>
    <submittedName>
        <fullName evidence="2">MaoC domain protein dehydratase</fullName>
    </submittedName>
</protein>
<reference evidence="2" key="2">
    <citation type="journal article" date="2014" name="ISME J.">
        <title>Microbial stratification in low pH oxic and suboxic macroscopic growths along an acid mine drainage.</title>
        <authorList>
            <person name="Mendez-Garcia C."/>
            <person name="Mesa V."/>
            <person name="Sprenger R.R."/>
            <person name="Richter M."/>
            <person name="Diez M.S."/>
            <person name="Solano J."/>
            <person name="Bargiela R."/>
            <person name="Golyshina O.V."/>
            <person name="Manteca A."/>
            <person name="Ramos J.L."/>
            <person name="Gallego J.R."/>
            <person name="Llorente I."/>
            <person name="Martins Dos Santos V.A."/>
            <person name="Jensen O.N."/>
            <person name="Pelaez A.I."/>
            <person name="Sanchez J."/>
            <person name="Ferrer M."/>
        </authorList>
    </citation>
    <scope>NUCLEOTIDE SEQUENCE</scope>
</reference>
<dbReference type="InterPro" id="IPR052342">
    <property type="entry name" value="MCH/BMMD"/>
</dbReference>
<proteinExistence type="predicted"/>
<dbReference type="Gene3D" id="3.10.129.10">
    <property type="entry name" value="Hotdog Thioesterase"/>
    <property type="match status" value="1"/>
</dbReference>
<evidence type="ECO:0000259" key="1">
    <source>
        <dbReference type="Pfam" id="PF01575"/>
    </source>
</evidence>
<sequence length="151" mass="17160">MPRRTVTKNRAPVRATEHRTDGRTVTEADVVFFSYFTGDWTYLHTDAVAARQSVFGERIAHGPLSLAISLGLLVRSGVVDPKRFVALRSIEQVRFRRPVRIGDTLHVRFVRSERSQDQNRVEMTLRATTFNQRDEAVMEFTTVAVEKGPTA</sequence>
<dbReference type="EMBL" id="AUZY01000766">
    <property type="protein sequence ID" value="EQD77464.1"/>
    <property type="molecule type" value="Genomic_DNA"/>
</dbReference>
<dbReference type="InterPro" id="IPR002539">
    <property type="entry name" value="MaoC-like_dom"/>
</dbReference>